<feature type="transmembrane region" description="Helical" evidence="5">
    <location>
        <begin position="139"/>
        <end position="164"/>
    </location>
</feature>
<proteinExistence type="predicted"/>
<comment type="subcellular location">
    <subcellularLocation>
        <location evidence="1">Membrane</location>
        <topology evidence="1">Multi-pass membrane protein</topology>
    </subcellularLocation>
</comment>
<dbReference type="PANTHER" id="PTHR12570">
    <property type="match status" value="1"/>
</dbReference>
<dbReference type="GO" id="GO:0016020">
    <property type="term" value="C:membrane"/>
    <property type="evidence" value="ECO:0007669"/>
    <property type="project" value="UniProtKB-SubCell"/>
</dbReference>
<evidence type="ECO:0000256" key="4">
    <source>
        <dbReference type="ARBA" id="ARBA00023136"/>
    </source>
</evidence>
<dbReference type="GO" id="GO:0015095">
    <property type="term" value="F:magnesium ion transmembrane transporter activity"/>
    <property type="evidence" value="ECO:0007669"/>
    <property type="project" value="InterPro"/>
</dbReference>
<gene>
    <name evidence="6" type="ORF">BCR33DRAFT_580765</name>
</gene>
<dbReference type="InterPro" id="IPR037185">
    <property type="entry name" value="EmrE-like"/>
</dbReference>
<evidence type="ECO:0000256" key="2">
    <source>
        <dbReference type="ARBA" id="ARBA00022692"/>
    </source>
</evidence>
<keyword evidence="4 5" id="KW-0472">Membrane</keyword>
<feature type="transmembrane region" description="Helical" evidence="5">
    <location>
        <begin position="107"/>
        <end position="127"/>
    </location>
</feature>
<feature type="transmembrane region" description="Helical" evidence="5">
    <location>
        <begin position="79"/>
        <end position="100"/>
    </location>
</feature>
<dbReference type="Pfam" id="PF05653">
    <property type="entry name" value="Mg_trans_NIPA"/>
    <property type="match status" value="1"/>
</dbReference>
<keyword evidence="2 5" id="KW-0812">Transmembrane</keyword>
<evidence type="ECO:0000313" key="6">
    <source>
        <dbReference type="EMBL" id="ORY49350.1"/>
    </source>
</evidence>
<dbReference type="Proteomes" id="UP000193642">
    <property type="component" value="Unassembled WGS sequence"/>
</dbReference>
<evidence type="ECO:0000256" key="3">
    <source>
        <dbReference type="ARBA" id="ARBA00022989"/>
    </source>
</evidence>
<dbReference type="InterPro" id="IPR008521">
    <property type="entry name" value="Mg_trans_NIPA"/>
</dbReference>
<dbReference type="PANTHER" id="PTHR12570:SF92">
    <property type="entry name" value="SPICHTHYIN, ISOFORM B"/>
    <property type="match status" value="1"/>
</dbReference>
<comment type="caution">
    <text evidence="6">The sequence shown here is derived from an EMBL/GenBank/DDBJ whole genome shotgun (WGS) entry which is preliminary data.</text>
</comment>
<dbReference type="SUPFAM" id="SSF103481">
    <property type="entry name" value="Multidrug resistance efflux transporter EmrE"/>
    <property type="match status" value="1"/>
</dbReference>
<accession>A0A1Y2CQP1</accession>
<dbReference type="AlphaFoldDB" id="A0A1Y2CQP1"/>
<feature type="transmembrane region" description="Helical" evidence="5">
    <location>
        <begin position="50"/>
        <end position="73"/>
    </location>
</feature>
<reference evidence="6 7" key="1">
    <citation type="submission" date="2016-07" db="EMBL/GenBank/DDBJ databases">
        <title>Pervasive Adenine N6-methylation of Active Genes in Fungi.</title>
        <authorList>
            <consortium name="DOE Joint Genome Institute"/>
            <person name="Mondo S.J."/>
            <person name="Dannebaum R.O."/>
            <person name="Kuo R.C."/>
            <person name="Labutti K."/>
            <person name="Haridas S."/>
            <person name="Kuo A."/>
            <person name="Salamov A."/>
            <person name="Ahrendt S.R."/>
            <person name="Lipzen A."/>
            <person name="Sullivan W."/>
            <person name="Andreopoulos W.B."/>
            <person name="Clum A."/>
            <person name="Lindquist E."/>
            <person name="Daum C."/>
            <person name="Ramamoorthy G.K."/>
            <person name="Gryganskyi A."/>
            <person name="Culley D."/>
            <person name="Magnuson J.K."/>
            <person name="James T.Y."/>
            <person name="O'Malley M.A."/>
            <person name="Stajich J.E."/>
            <person name="Spatafora J.W."/>
            <person name="Visel A."/>
            <person name="Grigoriev I.V."/>
        </authorList>
    </citation>
    <scope>NUCLEOTIDE SEQUENCE [LARGE SCALE GENOMIC DNA]</scope>
    <source>
        <strain evidence="6 7">JEL800</strain>
    </source>
</reference>
<feature type="transmembrane region" description="Helical" evidence="5">
    <location>
        <begin position="176"/>
        <end position="196"/>
    </location>
</feature>
<keyword evidence="3 5" id="KW-1133">Transmembrane helix</keyword>
<protein>
    <submittedName>
        <fullName evidence="6">DUF803-domain-containing protein</fullName>
    </submittedName>
</protein>
<evidence type="ECO:0000313" key="7">
    <source>
        <dbReference type="Proteomes" id="UP000193642"/>
    </source>
</evidence>
<feature type="transmembrane region" description="Helical" evidence="5">
    <location>
        <begin position="12"/>
        <end position="29"/>
    </location>
</feature>
<dbReference type="EMBL" id="MCGO01000009">
    <property type="protein sequence ID" value="ORY49350.1"/>
    <property type="molecule type" value="Genomic_DNA"/>
</dbReference>
<name>A0A1Y2CQP1_9FUNG</name>
<evidence type="ECO:0000256" key="5">
    <source>
        <dbReference type="SAM" id="Phobius"/>
    </source>
</evidence>
<evidence type="ECO:0000256" key="1">
    <source>
        <dbReference type="ARBA" id="ARBA00004141"/>
    </source>
</evidence>
<organism evidence="6 7">
    <name type="scientific">Rhizoclosmatium globosum</name>
    <dbReference type="NCBI Taxonomy" id="329046"/>
    <lineage>
        <taxon>Eukaryota</taxon>
        <taxon>Fungi</taxon>
        <taxon>Fungi incertae sedis</taxon>
        <taxon>Chytridiomycota</taxon>
        <taxon>Chytridiomycota incertae sedis</taxon>
        <taxon>Chytridiomycetes</taxon>
        <taxon>Chytridiales</taxon>
        <taxon>Chytriomycetaceae</taxon>
        <taxon>Rhizoclosmatium</taxon>
    </lineage>
</organism>
<keyword evidence="7" id="KW-1185">Reference proteome</keyword>
<dbReference type="OrthoDB" id="6428174at2759"/>
<sequence length="239" mass="25961">MTEEQGWHKPVGITLALLSGAFIGSSFILKKKGLLDAQKKHGEIGSGHSYLSSPLWWIGLLLMALGEICNFGAYAFVPAILVTPLGALSVVISAILSSIFLDEQLNFSGKVGCGMCVLGATIVVLNAPETSSANTMPQFFAYVVAPGFLVYSGVLLFLILYLIYQVSPRYGSKYPIVYISICSMVGSFLVVSIQGFGSSIVYSGSNWNTDNQFRYWTMYLSSHSLFLPSYHKFISSTSL</sequence>